<evidence type="ECO:0000256" key="5">
    <source>
        <dbReference type="SAM" id="Coils"/>
    </source>
</evidence>
<dbReference type="InterPro" id="IPR041984">
    <property type="entry name" value="Rsc8/Ssr1/Ssr2_ZZ"/>
</dbReference>
<accession>S8AKN0</accession>
<keyword evidence="1" id="KW-0805">Transcription regulation</keyword>
<dbReference type="HOGENOM" id="CLU_004447_3_0_1"/>
<evidence type="ECO:0000313" key="10">
    <source>
        <dbReference type="EMBL" id="EPS43505.1"/>
    </source>
</evidence>
<keyword evidence="4" id="KW-0539">Nucleus</keyword>
<sequence>MDPDHLDFGSPATSGATPNPLANLDRLASHSPLPGETETSTPNLDNDNDDDDDDDDDKEGDVSMLESSENVDPKPKEEKSSANGSPSANDDGAEEAGDGDDEDEVMQGMEGTADSKTANGEKQEGEDETTAAAKSNLVSQTYQTIIPSYATWFDMNSISDIERKSSPEFFNNRNRSKTPAIYKDYRDFMINTYRLNPQEFLTVTACRRNLTGDSGAIMRVHRFLEQWGLINYQVDPEKRPNNVGPPFTGHFRIIADTPRGLQPFQPGVGSQISSEGKALPASEKAAAASATPKPEAKVNAGKNIYEASGKDTGDASKANGHADDAEKKMHHCYSCGVDCGRVRYCTPRSKKIELCPNCHLEGRFPTGYTSADFSRVDDVNYQAVDRDAPWNDSETLLLLEGIEMFKDDWNMIAAHVGSRTREQCVVHFLQMPIEDKFLEENPEQLGPLQYDRIPFTQADNPVMSVISFLASLVDPKVAAAAAQSSMEEMLQLLRGKLEENASKATAPAADAEKKIEEKTETETATAATLSPKDSADAVVKNAMDIDEPSTDIVKKEKPKAIDQMAAVALGVASARACGLASNEEREVMRLVSETINASLRKIDMKLTHFQELENLLHAERKELEKNKQQLFMDRLAMKKQVIKAAELLKKAQASSGADVAKFADQAAGMNFGAAPGGGIDGSRTLLVPAGSEIGSALTGPGSVPPSQMEGYTSFDA</sequence>
<feature type="domain" description="SWIRM" evidence="8">
    <location>
        <begin position="144"/>
        <end position="241"/>
    </location>
</feature>
<proteinExistence type="predicted"/>
<dbReference type="Gene3D" id="1.10.10.60">
    <property type="entry name" value="Homeodomain-like"/>
    <property type="match status" value="1"/>
</dbReference>
<dbReference type="SMART" id="SM00717">
    <property type="entry name" value="SANT"/>
    <property type="match status" value="1"/>
</dbReference>
<evidence type="ECO:0000256" key="6">
    <source>
        <dbReference type="SAM" id="MobiDB-lite"/>
    </source>
</evidence>
<dbReference type="STRING" id="1284197.S8AKN0"/>
<evidence type="ECO:0000256" key="2">
    <source>
        <dbReference type="ARBA" id="ARBA00023125"/>
    </source>
</evidence>
<dbReference type="SUPFAM" id="SSF46689">
    <property type="entry name" value="Homeodomain-like"/>
    <property type="match status" value="2"/>
</dbReference>
<comment type="caution">
    <text evidence="10">The sequence shown here is derived from an EMBL/GenBank/DDBJ whole genome shotgun (WGS) entry which is preliminary data.</text>
</comment>
<dbReference type="PANTHER" id="PTHR12802:SF41">
    <property type="entry name" value="BRAHMA ASSOCIATED PROTEIN 155 KDA"/>
    <property type="match status" value="1"/>
</dbReference>
<feature type="compositionally biased region" description="Acidic residues" evidence="6">
    <location>
        <begin position="91"/>
        <end position="105"/>
    </location>
</feature>
<dbReference type="GO" id="GO:0003677">
    <property type="term" value="F:DNA binding"/>
    <property type="evidence" value="ECO:0007669"/>
    <property type="project" value="UniProtKB-KW"/>
</dbReference>
<keyword evidence="11" id="KW-1185">Reference proteome</keyword>
<dbReference type="CDD" id="cd02336">
    <property type="entry name" value="ZZ_RSC8"/>
    <property type="match status" value="1"/>
</dbReference>
<dbReference type="Pfam" id="PF00249">
    <property type="entry name" value="Myb_DNA-binding"/>
    <property type="match status" value="1"/>
</dbReference>
<evidence type="ECO:0000256" key="4">
    <source>
        <dbReference type="ARBA" id="ARBA00023242"/>
    </source>
</evidence>
<dbReference type="GO" id="GO:0042393">
    <property type="term" value="F:histone binding"/>
    <property type="evidence" value="ECO:0007669"/>
    <property type="project" value="TreeGrafter"/>
</dbReference>
<dbReference type="PROSITE" id="PS50090">
    <property type="entry name" value="MYB_LIKE"/>
    <property type="match status" value="1"/>
</dbReference>
<evidence type="ECO:0000259" key="7">
    <source>
        <dbReference type="PROSITE" id="PS50090"/>
    </source>
</evidence>
<dbReference type="EMBL" id="AQGS01000075">
    <property type="protein sequence ID" value="EPS43505.1"/>
    <property type="molecule type" value="Genomic_DNA"/>
</dbReference>
<feature type="region of interest" description="Disordered" evidence="6">
    <location>
        <begin position="696"/>
        <end position="716"/>
    </location>
</feature>
<gene>
    <name evidence="10" type="ORF">H072_2530</name>
</gene>
<keyword evidence="2" id="KW-0238">DNA-binding</keyword>
<dbReference type="InterPro" id="IPR007526">
    <property type="entry name" value="SWIRM"/>
</dbReference>
<reference evidence="11" key="2">
    <citation type="submission" date="2013-04" db="EMBL/GenBank/DDBJ databases">
        <title>Genomic mechanisms accounting for the adaptation to parasitism in nematode-trapping fungi.</title>
        <authorList>
            <person name="Ahren D.G."/>
        </authorList>
    </citation>
    <scope>NUCLEOTIDE SEQUENCE [LARGE SCALE GENOMIC DNA]</scope>
    <source>
        <strain evidence="11">CBS 200.50</strain>
    </source>
</reference>
<name>S8AKN0_DACHA</name>
<dbReference type="Proteomes" id="UP000015100">
    <property type="component" value="Unassembled WGS sequence"/>
</dbReference>
<dbReference type="GO" id="GO:0045893">
    <property type="term" value="P:positive regulation of DNA-templated transcription"/>
    <property type="evidence" value="ECO:0007669"/>
    <property type="project" value="TreeGrafter"/>
</dbReference>
<dbReference type="InterPro" id="IPR036388">
    <property type="entry name" value="WH-like_DNA-bd_sf"/>
</dbReference>
<evidence type="ECO:0000256" key="3">
    <source>
        <dbReference type="ARBA" id="ARBA00023163"/>
    </source>
</evidence>
<protein>
    <recommendedName>
        <fullName evidence="12">SWIRM-domain-containing protein</fullName>
    </recommendedName>
</protein>
<evidence type="ECO:0000259" key="9">
    <source>
        <dbReference type="PROSITE" id="PS51293"/>
    </source>
</evidence>
<dbReference type="InterPro" id="IPR032451">
    <property type="entry name" value="SMARCC_C"/>
</dbReference>
<dbReference type="CDD" id="cd00167">
    <property type="entry name" value="SANT"/>
    <property type="match status" value="1"/>
</dbReference>
<dbReference type="Gene3D" id="1.10.10.10">
    <property type="entry name" value="Winged helix-like DNA-binding domain superfamily/Winged helix DNA-binding domain"/>
    <property type="match status" value="1"/>
</dbReference>
<evidence type="ECO:0008006" key="12">
    <source>
        <dbReference type="Google" id="ProtNLM"/>
    </source>
</evidence>
<dbReference type="GO" id="GO:0016514">
    <property type="term" value="C:SWI/SNF complex"/>
    <property type="evidence" value="ECO:0007669"/>
    <property type="project" value="TreeGrafter"/>
</dbReference>
<dbReference type="PROSITE" id="PS51293">
    <property type="entry name" value="SANT"/>
    <property type="match status" value="1"/>
</dbReference>
<feature type="region of interest" description="Disordered" evidence="6">
    <location>
        <begin position="501"/>
        <end position="532"/>
    </location>
</feature>
<evidence type="ECO:0000256" key="1">
    <source>
        <dbReference type="ARBA" id="ARBA00023015"/>
    </source>
</evidence>
<organism evidence="10 11">
    <name type="scientific">Dactylellina haptotyla (strain CBS 200.50)</name>
    <name type="common">Nematode-trapping fungus</name>
    <name type="synonym">Monacrosporium haptotylum</name>
    <dbReference type="NCBI Taxonomy" id="1284197"/>
    <lineage>
        <taxon>Eukaryota</taxon>
        <taxon>Fungi</taxon>
        <taxon>Dikarya</taxon>
        <taxon>Ascomycota</taxon>
        <taxon>Pezizomycotina</taxon>
        <taxon>Orbiliomycetes</taxon>
        <taxon>Orbiliales</taxon>
        <taxon>Orbiliaceae</taxon>
        <taxon>Dactylellina</taxon>
    </lineage>
</organism>
<evidence type="ECO:0000259" key="8">
    <source>
        <dbReference type="PROSITE" id="PS50934"/>
    </source>
</evidence>
<dbReference type="Pfam" id="PF04433">
    <property type="entry name" value="SWIRM"/>
    <property type="match status" value="1"/>
</dbReference>
<dbReference type="FunFam" id="1.10.10.10:FF:000020">
    <property type="entry name" value="SWI/SNF complex subunit SMARCC2 isoform c"/>
    <property type="match status" value="1"/>
</dbReference>
<keyword evidence="3" id="KW-0804">Transcription</keyword>
<feature type="compositionally biased region" description="Basic and acidic residues" evidence="6">
    <location>
        <begin position="510"/>
        <end position="521"/>
    </location>
</feature>
<dbReference type="OMA" id="QQFNEME"/>
<feature type="coiled-coil region" evidence="5">
    <location>
        <begin position="609"/>
        <end position="640"/>
    </location>
</feature>
<evidence type="ECO:0000313" key="11">
    <source>
        <dbReference type="Proteomes" id="UP000015100"/>
    </source>
</evidence>
<feature type="region of interest" description="Disordered" evidence="6">
    <location>
        <begin position="1"/>
        <end position="134"/>
    </location>
</feature>
<feature type="compositionally biased region" description="Basic and acidic residues" evidence="6">
    <location>
        <begin position="71"/>
        <end position="80"/>
    </location>
</feature>
<dbReference type="PANTHER" id="PTHR12802">
    <property type="entry name" value="SWI/SNF COMPLEX-RELATED"/>
    <property type="match status" value="1"/>
</dbReference>
<feature type="domain" description="SANT" evidence="9">
    <location>
        <begin position="385"/>
        <end position="436"/>
    </location>
</feature>
<dbReference type="Pfam" id="PF16495">
    <property type="entry name" value="SWIRM-assoc_1"/>
    <property type="match status" value="1"/>
</dbReference>
<feature type="compositionally biased region" description="Acidic residues" evidence="6">
    <location>
        <begin position="46"/>
        <end position="59"/>
    </location>
</feature>
<feature type="domain" description="Myb-like" evidence="7">
    <location>
        <begin position="386"/>
        <end position="432"/>
    </location>
</feature>
<reference evidence="10 11" key="1">
    <citation type="journal article" date="2013" name="PLoS Genet.">
        <title>Genomic mechanisms accounting for the adaptation to parasitism in nematode-trapping fungi.</title>
        <authorList>
            <person name="Meerupati T."/>
            <person name="Andersson K.M."/>
            <person name="Friman E."/>
            <person name="Kumar D."/>
            <person name="Tunlid A."/>
            <person name="Ahren D."/>
        </authorList>
    </citation>
    <scope>NUCLEOTIDE SEQUENCE [LARGE SCALE GENOMIC DNA]</scope>
    <source>
        <strain evidence="10 11">CBS 200.50</strain>
    </source>
</reference>
<dbReference type="InterPro" id="IPR009057">
    <property type="entry name" value="Homeodomain-like_sf"/>
</dbReference>
<dbReference type="eggNOG" id="KOG1279">
    <property type="taxonomic scope" value="Eukaryota"/>
</dbReference>
<keyword evidence="5" id="KW-0175">Coiled coil</keyword>
<dbReference type="GO" id="GO:0006338">
    <property type="term" value="P:chromatin remodeling"/>
    <property type="evidence" value="ECO:0007669"/>
    <property type="project" value="UniProtKB-ARBA"/>
</dbReference>
<dbReference type="PROSITE" id="PS50934">
    <property type="entry name" value="SWIRM"/>
    <property type="match status" value="1"/>
</dbReference>
<dbReference type="FunFam" id="1.10.10.60:FF:000014">
    <property type="entry name" value="SWI/SNF complex subunit SMARCC2 isoform C"/>
    <property type="match status" value="1"/>
</dbReference>
<dbReference type="InterPro" id="IPR017884">
    <property type="entry name" value="SANT_dom"/>
</dbReference>
<dbReference type="AlphaFoldDB" id="S8AKN0"/>
<dbReference type="OrthoDB" id="118550at2759"/>
<dbReference type="InterPro" id="IPR001005">
    <property type="entry name" value="SANT/Myb"/>
</dbReference>